<dbReference type="Pfam" id="PF02581">
    <property type="entry name" value="TMP-TENI"/>
    <property type="match status" value="1"/>
</dbReference>
<dbReference type="InterPro" id="IPR034291">
    <property type="entry name" value="TMP_synthase"/>
</dbReference>
<keyword evidence="4 10" id="KW-0479">Metal-binding</keyword>
<reference evidence="14 15" key="1">
    <citation type="submission" date="2024-09" db="EMBL/GenBank/DDBJ databases">
        <authorList>
            <person name="Lee S.D."/>
        </authorList>
    </citation>
    <scope>NUCLEOTIDE SEQUENCE [LARGE SCALE GENOMIC DNA]</scope>
    <source>
        <strain evidence="14 15">N8-3</strain>
    </source>
</reference>
<feature type="binding site" evidence="10">
    <location>
        <position position="74"/>
    </location>
    <ligand>
        <name>Mg(2+)</name>
        <dbReference type="ChEBI" id="CHEBI:18420"/>
    </ligand>
</feature>
<evidence type="ECO:0000256" key="2">
    <source>
        <dbReference type="ARBA" id="ARBA00005165"/>
    </source>
</evidence>
<comment type="similarity">
    <text evidence="10 11">Belongs to the thiamine-phosphate synthase family.</text>
</comment>
<feature type="binding site" evidence="10">
    <location>
        <begin position="139"/>
        <end position="141"/>
    </location>
    <ligand>
        <name>2-[(2R,5Z)-2-carboxy-4-methylthiazol-5(2H)-ylidene]ethyl phosphate</name>
        <dbReference type="ChEBI" id="CHEBI:62899"/>
    </ligand>
</feature>
<comment type="caution">
    <text evidence="10">Lacks conserved residue(s) required for the propagation of feature annotation.</text>
</comment>
<dbReference type="InterPro" id="IPR013785">
    <property type="entry name" value="Aldolase_TIM"/>
</dbReference>
<comment type="catalytic activity">
    <reaction evidence="8 10 11">
        <text>2-(2-carboxy-4-methylthiazol-5-yl)ethyl phosphate + 4-amino-2-methyl-5-(diphosphooxymethyl)pyrimidine + 2 H(+) = thiamine phosphate + CO2 + diphosphate</text>
        <dbReference type="Rhea" id="RHEA:47848"/>
        <dbReference type="ChEBI" id="CHEBI:15378"/>
        <dbReference type="ChEBI" id="CHEBI:16526"/>
        <dbReference type="ChEBI" id="CHEBI:33019"/>
        <dbReference type="ChEBI" id="CHEBI:37575"/>
        <dbReference type="ChEBI" id="CHEBI:57841"/>
        <dbReference type="ChEBI" id="CHEBI:62890"/>
        <dbReference type="EC" id="2.5.1.3"/>
    </reaction>
</comment>
<evidence type="ECO:0000256" key="7">
    <source>
        <dbReference type="ARBA" id="ARBA00047334"/>
    </source>
</evidence>
<keyword evidence="15" id="KW-1185">Reference proteome</keyword>
<dbReference type="EC" id="2.5.1.3" evidence="10"/>
<comment type="catalytic activity">
    <reaction evidence="9 10 11">
        <text>2-[(2R,5Z)-2-carboxy-4-methylthiazol-5(2H)-ylidene]ethyl phosphate + 4-amino-2-methyl-5-(diphosphooxymethyl)pyrimidine + 2 H(+) = thiamine phosphate + CO2 + diphosphate</text>
        <dbReference type="Rhea" id="RHEA:47844"/>
        <dbReference type="ChEBI" id="CHEBI:15378"/>
        <dbReference type="ChEBI" id="CHEBI:16526"/>
        <dbReference type="ChEBI" id="CHEBI:33019"/>
        <dbReference type="ChEBI" id="CHEBI:37575"/>
        <dbReference type="ChEBI" id="CHEBI:57841"/>
        <dbReference type="ChEBI" id="CHEBI:62899"/>
        <dbReference type="EC" id="2.5.1.3"/>
    </reaction>
</comment>
<organism evidence="14 15">
    <name type="scientific">Streptacidiphilus cavernicola</name>
    <dbReference type="NCBI Taxonomy" id="3342716"/>
    <lineage>
        <taxon>Bacteria</taxon>
        <taxon>Bacillati</taxon>
        <taxon>Actinomycetota</taxon>
        <taxon>Actinomycetes</taxon>
        <taxon>Kitasatosporales</taxon>
        <taxon>Streptomycetaceae</taxon>
        <taxon>Streptacidiphilus</taxon>
    </lineage>
</organism>
<comment type="pathway">
    <text evidence="2 10 12">Cofactor biosynthesis; thiamine diphosphate biosynthesis; thiamine phosphate from 4-amino-2-methyl-5-diphosphomethylpyrimidine and 4-methyl-5-(2-phosphoethyl)-thiazole: step 1/1.</text>
</comment>
<evidence type="ECO:0000259" key="13">
    <source>
        <dbReference type="Pfam" id="PF02581"/>
    </source>
</evidence>
<protein>
    <recommendedName>
        <fullName evidence="10">Thiamine-phosphate synthase</fullName>
        <shortName evidence="10">TP synthase</shortName>
        <shortName evidence="10">TPS</shortName>
        <ecNumber evidence="10">2.5.1.3</ecNumber>
    </recommendedName>
    <alternativeName>
        <fullName evidence="10">Thiamine-phosphate pyrophosphorylase</fullName>
        <shortName evidence="10">TMP pyrophosphorylase</shortName>
        <shortName evidence="10">TMP-PPase</shortName>
    </alternativeName>
</protein>
<dbReference type="CDD" id="cd00564">
    <property type="entry name" value="TMP_TenI"/>
    <property type="match status" value="1"/>
</dbReference>
<evidence type="ECO:0000256" key="1">
    <source>
        <dbReference type="ARBA" id="ARBA00003814"/>
    </source>
</evidence>
<dbReference type="HAMAP" id="MF_00097">
    <property type="entry name" value="TMP_synthase"/>
    <property type="match status" value="1"/>
</dbReference>
<dbReference type="InterPro" id="IPR022998">
    <property type="entry name" value="ThiamineP_synth_TenI"/>
</dbReference>
<dbReference type="EMBL" id="JBHFAB010000005">
    <property type="protein sequence ID" value="MFC1416812.1"/>
    <property type="molecule type" value="Genomic_DNA"/>
</dbReference>
<feature type="binding site" evidence="10">
    <location>
        <begin position="41"/>
        <end position="45"/>
    </location>
    <ligand>
        <name>4-amino-2-methyl-5-(diphosphooxymethyl)pyrimidine</name>
        <dbReference type="ChEBI" id="CHEBI:57841"/>
    </ligand>
</feature>
<comment type="caution">
    <text evidence="14">The sequence shown here is derived from an EMBL/GenBank/DDBJ whole genome shotgun (WGS) entry which is preliminary data.</text>
</comment>
<feature type="binding site" evidence="10">
    <location>
        <position position="73"/>
    </location>
    <ligand>
        <name>4-amino-2-methyl-5-(diphosphooxymethyl)pyrimidine</name>
        <dbReference type="ChEBI" id="CHEBI:57841"/>
    </ligand>
</feature>
<evidence type="ECO:0000256" key="6">
    <source>
        <dbReference type="ARBA" id="ARBA00022977"/>
    </source>
</evidence>
<feature type="binding site" evidence="10">
    <location>
        <position position="93"/>
    </location>
    <ligand>
        <name>Mg(2+)</name>
        <dbReference type="ChEBI" id="CHEBI:18420"/>
    </ligand>
</feature>
<evidence type="ECO:0000256" key="3">
    <source>
        <dbReference type="ARBA" id="ARBA00022679"/>
    </source>
</evidence>
<dbReference type="NCBIfam" id="TIGR00693">
    <property type="entry name" value="thiE"/>
    <property type="match status" value="1"/>
</dbReference>
<evidence type="ECO:0000313" key="15">
    <source>
        <dbReference type="Proteomes" id="UP001592531"/>
    </source>
</evidence>
<feature type="domain" description="Thiamine phosphate synthase/TenI" evidence="13">
    <location>
        <begin position="12"/>
        <end position="197"/>
    </location>
</feature>
<evidence type="ECO:0000256" key="9">
    <source>
        <dbReference type="ARBA" id="ARBA00047883"/>
    </source>
</evidence>
<dbReference type="SUPFAM" id="SSF51391">
    <property type="entry name" value="Thiamin phosphate synthase"/>
    <property type="match status" value="1"/>
</dbReference>
<dbReference type="GO" id="GO:0004789">
    <property type="term" value="F:thiamine-phosphate diphosphorylase activity"/>
    <property type="evidence" value="ECO:0007669"/>
    <property type="project" value="UniProtKB-EC"/>
</dbReference>
<proteinExistence type="inferred from homology"/>
<keyword evidence="3 10" id="KW-0808">Transferase</keyword>
<keyword evidence="6 10" id="KW-0784">Thiamine biosynthesis</keyword>
<evidence type="ECO:0000256" key="12">
    <source>
        <dbReference type="RuleBase" id="RU004253"/>
    </source>
</evidence>
<sequence>MSSADSLAAARLYLCTDARREQGDLAAFLDAVLAGGVDIVQLRDKGLEAGPELAALEVFADACRRHGRLLAVNDRADVAHAVRPQVLHLGQDDLPVPAARAILGQDILIGRSCHAETEVDAALVEPGVDYFCTGPVWPTPTKPGRYAPGLGLVGYAAEQQPKVAPERPWFAIGGIDAGNLDQVLDAGARRIVVVRALTEAADPHAAAADLARRVRERD</sequence>
<comment type="cofactor">
    <cofactor evidence="10">
        <name>Mg(2+)</name>
        <dbReference type="ChEBI" id="CHEBI:18420"/>
    </cofactor>
    <text evidence="10">Binds 1 Mg(2+) ion per subunit.</text>
</comment>
<evidence type="ECO:0000256" key="10">
    <source>
        <dbReference type="HAMAP-Rule" id="MF_00097"/>
    </source>
</evidence>
<keyword evidence="5 10" id="KW-0460">Magnesium</keyword>
<dbReference type="PANTHER" id="PTHR20857">
    <property type="entry name" value="THIAMINE-PHOSPHATE PYROPHOSPHORYLASE"/>
    <property type="match status" value="1"/>
</dbReference>
<comment type="catalytic activity">
    <reaction evidence="7 10 11">
        <text>4-methyl-5-(2-phosphooxyethyl)-thiazole + 4-amino-2-methyl-5-(diphosphooxymethyl)pyrimidine + H(+) = thiamine phosphate + diphosphate</text>
        <dbReference type="Rhea" id="RHEA:22328"/>
        <dbReference type="ChEBI" id="CHEBI:15378"/>
        <dbReference type="ChEBI" id="CHEBI:33019"/>
        <dbReference type="ChEBI" id="CHEBI:37575"/>
        <dbReference type="ChEBI" id="CHEBI:57841"/>
        <dbReference type="ChEBI" id="CHEBI:58296"/>
        <dbReference type="EC" id="2.5.1.3"/>
    </reaction>
</comment>
<feature type="binding site" evidence="10">
    <location>
        <position position="174"/>
    </location>
    <ligand>
        <name>2-[(2R,5Z)-2-carboxy-4-methylthiazol-5(2H)-ylidene]ethyl phosphate</name>
        <dbReference type="ChEBI" id="CHEBI:62899"/>
    </ligand>
</feature>
<evidence type="ECO:0000256" key="5">
    <source>
        <dbReference type="ARBA" id="ARBA00022842"/>
    </source>
</evidence>
<evidence type="ECO:0000256" key="11">
    <source>
        <dbReference type="RuleBase" id="RU003826"/>
    </source>
</evidence>
<gene>
    <name evidence="10 14" type="primary">thiE</name>
    <name evidence="14" type="ORF">ACEZDE_09165</name>
</gene>
<dbReference type="PANTHER" id="PTHR20857:SF15">
    <property type="entry name" value="THIAMINE-PHOSPHATE SYNTHASE"/>
    <property type="match status" value="1"/>
</dbReference>
<evidence type="ECO:0000256" key="8">
    <source>
        <dbReference type="ARBA" id="ARBA00047851"/>
    </source>
</evidence>
<comment type="function">
    <text evidence="1 10">Condenses 4-methyl-5-(beta-hydroxyethyl)thiazole monophosphate (THZ-P) and 2-methyl-4-amino-5-hydroxymethyl pyrimidine pyrophosphate (HMP-PP) to form thiamine monophosphate (TMP).</text>
</comment>
<dbReference type="InterPro" id="IPR036206">
    <property type="entry name" value="ThiamineP_synth_sf"/>
</dbReference>
<evidence type="ECO:0000313" key="14">
    <source>
        <dbReference type="EMBL" id="MFC1416812.1"/>
    </source>
</evidence>
<dbReference type="RefSeq" id="WP_380534361.1">
    <property type="nucleotide sequence ID" value="NZ_JBHFAB010000005.1"/>
</dbReference>
<accession>A0ABV6VTF8</accession>
<feature type="binding site" evidence="10">
    <location>
        <position position="142"/>
    </location>
    <ligand>
        <name>4-amino-2-methyl-5-(diphosphooxymethyl)pyrimidine</name>
        <dbReference type="ChEBI" id="CHEBI:57841"/>
    </ligand>
</feature>
<dbReference type="Gene3D" id="3.20.20.70">
    <property type="entry name" value="Aldolase class I"/>
    <property type="match status" value="1"/>
</dbReference>
<feature type="binding site" evidence="10">
    <location>
        <position position="112"/>
    </location>
    <ligand>
        <name>4-amino-2-methyl-5-(diphosphooxymethyl)pyrimidine</name>
        <dbReference type="ChEBI" id="CHEBI:57841"/>
    </ligand>
</feature>
<evidence type="ECO:0000256" key="4">
    <source>
        <dbReference type="ARBA" id="ARBA00022723"/>
    </source>
</evidence>
<dbReference type="Proteomes" id="UP001592531">
    <property type="component" value="Unassembled WGS sequence"/>
</dbReference>
<name>A0ABV6VTF8_9ACTN</name>